<keyword evidence="3" id="KW-1185">Reference proteome</keyword>
<proteinExistence type="predicted"/>
<accession>A0A9Q3F558</accession>
<evidence type="ECO:0000313" key="3">
    <source>
        <dbReference type="Proteomes" id="UP000765509"/>
    </source>
</evidence>
<gene>
    <name evidence="2" type="ORF">O181_073508</name>
</gene>
<evidence type="ECO:0000313" key="2">
    <source>
        <dbReference type="EMBL" id="MBW0533793.1"/>
    </source>
</evidence>
<sequence>MLANKHTRNARSFSNPCNHAARRVPAQDSLARTPLWLTIMKVFLSGDGHRDPKQANGNDSGQLALDYPANEGWQSQEEIKAWANHHHVLSPMGFKCQKQNPPNPPKKDSPVPCMPCKQTPCQPTPGPSGTQWSEDLSRNPPSTMRYLFLARVHPLNHLRTFPLVSQSLRWLQRKPQRNLLVSHHFSFFTPINFSLPLLQAPPARPTTPRSVIIINDTPIQSPPPSTTTPVPSSPHSHNGACHKYTDLRPTLMIP</sequence>
<feature type="region of interest" description="Disordered" evidence="1">
    <location>
        <begin position="216"/>
        <end position="245"/>
    </location>
</feature>
<feature type="region of interest" description="Disordered" evidence="1">
    <location>
        <begin position="46"/>
        <end position="66"/>
    </location>
</feature>
<dbReference type="Proteomes" id="UP000765509">
    <property type="component" value="Unassembled WGS sequence"/>
</dbReference>
<name>A0A9Q3F558_9BASI</name>
<reference evidence="2" key="1">
    <citation type="submission" date="2021-03" db="EMBL/GenBank/DDBJ databases">
        <title>Draft genome sequence of rust myrtle Austropuccinia psidii MF-1, a brazilian biotype.</title>
        <authorList>
            <person name="Quecine M.C."/>
            <person name="Pachon D.M.R."/>
            <person name="Bonatelli M.L."/>
            <person name="Correr F.H."/>
            <person name="Franceschini L.M."/>
            <person name="Leite T.F."/>
            <person name="Margarido G.R.A."/>
            <person name="Almeida C.A."/>
            <person name="Ferrarezi J.A."/>
            <person name="Labate C.A."/>
        </authorList>
    </citation>
    <scope>NUCLEOTIDE SEQUENCE</scope>
    <source>
        <strain evidence="2">MF-1</strain>
    </source>
</reference>
<comment type="caution">
    <text evidence="2">The sequence shown here is derived from an EMBL/GenBank/DDBJ whole genome shotgun (WGS) entry which is preliminary data.</text>
</comment>
<evidence type="ECO:0000256" key="1">
    <source>
        <dbReference type="SAM" id="MobiDB-lite"/>
    </source>
</evidence>
<dbReference type="AlphaFoldDB" id="A0A9Q3F558"/>
<organism evidence="2 3">
    <name type="scientific">Austropuccinia psidii MF-1</name>
    <dbReference type="NCBI Taxonomy" id="1389203"/>
    <lineage>
        <taxon>Eukaryota</taxon>
        <taxon>Fungi</taxon>
        <taxon>Dikarya</taxon>
        <taxon>Basidiomycota</taxon>
        <taxon>Pucciniomycotina</taxon>
        <taxon>Pucciniomycetes</taxon>
        <taxon>Pucciniales</taxon>
        <taxon>Sphaerophragmiaceae</taxon>
        <taxon>Austropuccinia</taxon>
    </lineage>
</organism>
<dbReference type="EMBL" id="AVOT02038842">
    <property type="protein sequence ID" value="MBW0533793.1"/>
    <property type="molecule type" value="Genomic_DNA"/>
</dbReference>
<protein>
    <submittedName>
        <fullName evidence="2">Uncharacterized protein</fullName>
    </submittedName>
</protein>